<feature type="disulfide bond" description="Interchain (with AhpC); in linked form" evidence="6">
    <location>
        <position position="182"/>
    </location>
</feature>
<keyword evidence="2 6" id="KW-0049">Antioxidant</keyword>
<comment type="function">
    <text evidence="6">Antioxidant protein with alkyl hydroperoxidase activity. Required for the reduction of the AhpC active site cysteine residues and for the regeneration of the AhpC enzyme activity.</text>
</comment>
<dbReference type="InterPro" id="IPR004674">
    <property type="entry name" value="AhpD"/>
</dbReference>
<evidence type="ECO:0000313" key="8">
    <source>
        <dbReference type="EMBL" id="EAY27637.1"/>
    </source>
</evidence>
<dbReference type="Pfam" id="PF02627">
    <property type="entry name" value="CMD"/>
    <property type="match status" value="2"/>
</dbReference>
<feature type="active site" description="Cysteine sulfenic acid (-SOH) intermediate" evidence="6">
    <location>
        <position position="182"/>
    </location>
</feature>
<keyword evidence="1 6" id="KW-0575">Peroxidase</keyword>
<dbReference type="PeroxiBase" id="4644">
    <property type="entry name" value="MmarAhpD"/>
</dbReference>
<evidence type="ECO:0000256" key="5">
    <source>
        <dbReference type="ARBA" id="ARBA00023284"/>
    </source>
</evidence>
<dbReference type="AlphaFoldDB" id="A1ZPY2"/>
<dbReference type="SUPFAM" id="SSF69118">
    <property type="entry name" value="AhpD-like"/>
    <property type="match status" value="1"/>
</dbReference>
<dbReference type="PANTHER" id="PTHR33930">
    <property type="entry name" value="ALKYL HYDROPEROXIDE REDUCTASE AHPD"/>
    <property type="match status" value="1"/>
</dbReference>
<evidence type="ECO:0000256" key="3">
    <source>
        <dbReference type="ARBA" id="ARBA00023002"/>
    </source>
</evidence>
<protein>
    <recommendedName>
        <fullName evidence="6">Alkyl hydroperoxide reductase AhpD</fullName>
        <ecNumber evidence="6">1.11.1.28</ecNumber>
    </recommendedName>
    <alternativeName>
        <fullName evidence="6">Alkylhydroperoxidase AhpD</fullName>
    </alternativeName>
</protein>
<dbReference type="GO" id="GO:0015036">
    <property type="term" value="F:disulfide oxidoreductase activity"/>
    <property type="evidence" value="ECO:0007669"/>
    <property type="project" value="TreeGrafter"/>
</dbReference>
<keyword evidence="9" id="KW-1185">Reference proteome</keyword>
<dbReference type="GO" id="GO:0045454">
    <property type="term" value="P:cell redox homeostasis"/>
    <property type="evidence" value="ECO:0007669"/>
    <property type="project" value="TreeGrafter"/>
</dbReference>
<evidence type="ECO:0000256" key="2">
    <source>
        <dbReference type="ARBA" id="ARBA00022862"/>
    </source>
</evidence>
<name>A1ZPY2_MICM2</name>
<dbReference type="GO" id="GO:0051920">
    <property type="term" value="F:peroxiredoxin activity"/>
    <property type="evidence" value="ECO:0007669"/>
    <property type="project" value="InterPro"/>
</dbReference>
<dbReference type="EMBL" id="AAWS01000022">
    <property type="protein sequence ID" value="EAY27637.1"/>
    <property type="molecule type" value="Genomic_DNA"/>
</dbReference>
<dbReference type="InterPro" id="IPR004675">
    <property type="entry name" value="AhpD_core"/>
</dbReference>
<comment type="catalytic activity">
    <reaction evidence="6">
        <text>N(6)-[(R)-dihydrolipoyl]-L-lysyl-[lipoyl-carrier protein] + a hydroperoxide = N(6)-[(R)-lipoyl]-L-lysyl-[lipoyl-carrier protein] + an alcohol + H2O</text>
        <dbReference type="Rhea" id="RHEA:62636"/>
        <dbReference type="Rhea" id="RHEA-COMP:10502"/>
        <dbReference type="Rhea" id="RHEA-COMP:16355"/>
        <dbReference type="ChEBI" id="CHEBI:15377"/>
        <dbReference type="ChEBI" id="CHEBI:30879"/>
        <dbReference type="ChEBI" id="CHEBI:35924"/>
        <dbReference type="ChEBI" id="CHEBI:83099"/>
        <dbReference type="ChEBI" id="CHEBI:83100"/>
        <dbReference type="EC" id="1.11.1.28"/>
    </reaction>
</comment>
<proteinExistence type="inferred from homology"/>
<comment type="caution">
    <text evidence="8">The sequence shown here is derived from an EMBL/GenBank/DDBJ whole genome shotgun (WGS) entry which is preliminary data.</text>
</comment>
<keyword evidence="4 6" id="KW-1015">Disulfide bond</keyword>
<reference evidence="8 9" key="1">
    <citation type="submission" date="2007-01" db="EMBL/GenBank/DDBJ databases">
        <authorList>
            <person name="Haygood M."/>
            <person name="Podell S."/>
            <person name="Anderson C."/>
            <person name="Hopkinson B."/>
            <person name="Roe K."/>
            <person name="Barbeau K."/>
            <person name="Gaasterland T."/>
            <person name="Ferriera S."/>
            <person name="Johnson J."/>
            <person name="Kravitz S."/>
            <person name="Beeson K."/>
            <person name="Sutton G."/>
            <person name="Rogers Y.-H."/>
            <person name="Friedman R."/>
            <person name="Frazier M."/>
            <person name="Venter J.C."/>
        </authorList>
    </citation>
    <scope>NUCLEOTIDE SEQUENCE [LARGE SCALE GENOMIC DNA]</scope>
    <source>
        <strain evidence="8 9">ATCC 23134</strain>
    </source>
</reference>
<evidence type="ECO:0000256" key="1">
    <source>
        <dbReference type="ARBA" id="ARBA00022559"/>
    </source>
</evidence>
<dbReference type="EC" id="1.11.1.28" evidence="6"/>
<keyword evidence="5 6" id="KW-0676">Redox-active center</keyword>
<dbReference type="GO" id="GO:0032843">
    <property type="term" value="F:hydroperoxide reductase activity"/>
    <property type="evidence" value="ECO:0007669"/>
    <property type="project" value="InterPro"/>
</dbReference>
<sequence length="218" mass="24099">MSIFTFQLKSSQLLTPNYQLFSIFKHMIQEVASDLLQDLGVNPEDASVAFNTVVDGESRYIKDLRINLKNAFKAKNLSQKEAALIALSVAANEQNDILQKLFTAQAKTAEASEAEIAEAVACASLLAANNVFYRFRHFMNKDKYNTIPAGIKMQIMMKPVSGKEFFELMSLAISAVNGCEMCVTAHEKSLLELGATEERVFDAVRIASVVVSATKLIY</sequence>
<feature type="disulfide bond" evidence="6">
    <location>
        <begin position="179"/>
        <end position="182"/>
    </location>
</feature>
<dbReference type="HAMAP" id="MF_01676">
    <property type="entry name" value="AhpD"/>
    <property type="match status" value="1"/>
</dbReference>
<evidence type="ECO:0000313" key="9">
    <source>
        <dbReference type="Proteomes" id="UP000004095"/>
    </source>
</evidence>
<dbReference type="eggNOG" id="COG2128">
    <property type="taxonomic scope" value="Bacteria"/>
</dbReference>
<feature type="domain" description="Carboxymuconolactone decarboxylase-like" evidence="7">
    <location>
        <begin position="70"/>
        <end position="128"/>
    </location>
</feature>
<dbReference type="GO" id="GO:0006979">
    <property type="term" value="P:response to oxidative stress"/>
    <property type="evidence" value="ECO:0007669"/>
    <property type="project" value="InterPro"/>
</dbReference>
<dbReference type="PANTHER" id="PTHR33930:SF7">
    <property type="entry name" value="ALKYL HYDROPEROXIDE REDUCTASE AHPD"/>
    <property type="match status" value="1"/>
</dbReference>
<feature type="domain" description="Carboxymuconolactone decarboxylase-like" evidence="7">
    <location>
        <begin position="166"/>
        <end position="210"/>
    </location>
</feature>
<dbReference type="NCBIfam" id="TIGR00778">
    <property type="entry name" value="ahpD_dom"/>
    <property type="match status" value="1"/>
</dbReference>
<organism evidence="8 9">
    <name type="scientific">Microscilla marina ATCC 23134</name>
    <dbReference type="NCBI Taxonomy" id="313606"/>
    <lineage>
        <taxon>Bacteria</taxon>
        <taxon>Pseudomonadati</taxon>
        <taxon>Bacteroidota</taxon>
        <taxon>Cytophagia</taxon>
        <taxon>Cytophagales</taxon>
        <taxon>Microscillaceae</taxon>
        <taxon>Microscilla</taxon>
    </lineage>
</organism>
<accession>A1ZPY2</accession>
<evidence type="ECO:0000256" key="4">
    <source>
        <dbReference type="ARBA" id="ARBA00023157"/>
    </source>
</evidence>
<keyword evidence="3 6" id="KW-0560">Oxidoreductase</keyword>
<gene>
    <name evidence="6" type="primary">ahpD</name>
    <name evidence="8" type="ORF">M23134_02884</name>
</gene>
<dbReference type="InterPro" id="IPR003779">
    <property type="entry name" value="CMD-like"/>
</dbReference>
<dbReference type="Proteomes" id="UP000004095">
    <property type="component" value="Unassembled WGS sequence"/>
</dbReference>
<dbReference type="InterPro" id="IPR029032">
    <property type="entry name" value="AhpD-like"/>
</dbReference>
<comment type="similarity">
    <text evidence="6">Belongs to the AhpD family.</text>
</comment>
<feature type="active site" description="Proton donor" evidence="6">
    <location>
        <position position="179"/>
    </location>
</feature>
<dbReference type="Gene3D" id="1.20.1290.10">
    <property type="entry name" value="AhpD-like"/>
    <property type="match status" value="1"/>
</dbReference>
<evidence type="ECO:0000256" key="6">
    <source>
        <dbReference type="HAMAP-Rule" id="MF_01676"/>
    </source>
</evidence>
<evidence type="ECO:0000259" key="7">
    <source>
        <dbReference type="Pfam" id="PF02627"/>
    </source>
</evidence>